<evidence type="ECO:0000256" key="1">
    <source>
        <dbReference type="ARBA" id="ARBA00004123"/>
    </source>
</evidence>
<keyword evidence="14" id="KW-1185">Reference proteome</keyword>
<feature type="region of interest" description="Disordered" evidence="11">
    <location>
        <begin position="1"/>
        <end position="23"/>
    </location>
</feature>
<dbReference type="Proteomes" id="UP000634136">
    <property type="component" value="Unassembled WGS sequence"/>
</dbReference>
<gene>
    <name evidence="13" type="ORF">G2W53_043447</name>
</gene>
<sequence length="612" mass="67313">MNPKDENYPKSMGKAPVDTMSSPKLEEFSPIELGSQAFALDSLFEDTSAGLATADVGLSGPLPSSSFEEAFPAMYPPSMFSSSSPPVMAMSLGERAASLPLSVVKEAGLMTTSCEFESGGVPQPLERLQGNPVPPFLSKTFDLVDDPSLDPIISWGSTGGSFVVWDPVEFARLILPRNFKHNNFSSFVRQLNTYVGIAVARPIIIAAVICLVRKFAVSVSSCLLFVSSRLTYNGLLRNTPPLSVYNIGDFIFRMQGFRKVVTDKWEFAHEAFQRGKRHLLKNIHRRRSPQSQQVGSYIEPSSEAGKSGLEIEIERLRKERSVLMQEVVDVQQQLQRTVRHAGEVNQRLQSAEQRQKQMVSFLTKLLKNPAFLAHLNQKKEHRDMGSPGARRKFVKHHQHETGTSADSLKEGQIVKFQPSWREVAIPSEKPEPYPVSTEQSPDHLSQGLASKPNASTQNLVSINENVVSEESTAVNKIMETSEIVGEGSPILELEDPLFKGKKIMSLDQEIVPEFSPLGTESIVQQEDIWNSCFNYSHAASSFGNELWGNPVNYDASFGGTGDVLDIWDMSSLEAVGGLGAGLVVLSIDDVVQMGLGDHPSARAFLIHLNALP</sequence>
<organism evidence="13 14">
    <name type="scientific">Senna tora</name>
    <dbReference type="NCBI Taxonomy" id="362788"/>
    <lineage>
        <taxon>Eukaryota</taxon>
        <taxon>Viridiplantae</taxon>
        <taxon>Streptophyta</taxon>
        <taxon>Embryophyta</taxon>
        <taxon>Tracheophyta</taxon>
        <taxon>Spermatophyta</taxon>
        <taxon>Magnoliopsida</taxon>
        <taxon>eudicotyledons</taxon>
        <taxon>Gunneridae</taxon>
        <taxon>Pentapetalae</taxon>
        <taxon>rosids</taxon>
        <taxon>fabids</taxon>
        <taxon>Fabales</taxon>
        <taxon>Fabaceae</taxon>
        <taxon>Caesalpinioideae</taxon>
        <taxon>Cassia clade</taxon>
        <taxon>Senna</taxon>
    </lineage>
</organism>
<keyword evidence="4" id="KW-0805">Transcription regulation</keyword>
<evidence type="ECO:0000256" key="3">
    <source>
        <dbReference type="ARBA" id="ARBA00022553"/>
    </source>
</evidence>
<dbReference type="GO" id="GO:0006357">
    <property type="term" value="P:regulation of transcription by RNA polymerase II"/>
    <property type="evidence" value="ECO:0007669"/>
    <property type="project" value="TreeGrafter"/>
</dbReference>
<dbReference type="SMART" id="SM00415">
    <property type="entry name" value="HSF"/>
    <property type="match status" value="1"/>
</dbReference>
<dbReference type="PANTHER" id="PTHR10015:SF337">
    <property type="entry name" value="HEAT STRESS TRANSCRIPTION FACTOR A-3"/>
    <property type="match status" value="1"/>
</dbReference>
<evidence type="ECO:0000256" key="2">
    <source>
        <dbReference type="ARBA" id="ARBA00011233"/>
    </source>
</evidence>
<dbReference type="EMBL" id="JAAIUW010000013">
    <property type="protein sequence ID" value="KAF7804336.1"/>
    <property type="molecule type" value="Genomic_DNA"/>
</dbReference>
<dbReference type="PANTHER" id="PTHR10015">
    <property type="entry name" value="HEAT SHOCK TRANSCRIPTION FACTOR"/>
    <property type="match status" value="1"/>
</dbReference>
<feature type="domain" description="HSF-type DNA-binding" evidence="12">
    <location>
        <begin position="132"/>
        <end position="286"/>
    </location>
</feature>
<evidence type="ECO:0000313" key="14">
    <source>
        <dbReference type="Proteomes" id="UP000634136"/>
    </source>
</evidence>
<dbReference type="Gene3D" id="1.10.10.10">
    <property type="entry name" value="Winged helix-like DNA-binding domain superfamily/Winged helix DNA-binding domain"/>
    <property type="match status" value="1"/>
</dbReference>
<keyword evidence="5" id="KW-0346">Stress response</keyword>
<dbReference type="GO" id="GO:0034605">
    <property type="term" value="P:cellular response to heat"/>
    <property type="evidence" value="ECO:0007669"/>
    <property type="project" value="TreeGrafter"/>
</dbReference>
<evidence type="ECO:0000256" key="11">
    <source>
        <dbReference type="SAM" id="MobiDB-lite"/>
    </source>
</evidence>
<proteinExistence type="inferred from homology"/>
<comment type="subunit">
    <text evidence="2">Homotrimer.</text>
</comment>
<dbReference type="Pfam" id="PF00447">
    <property type="entry name" value="HSF_DNA-bind"/>
    <property type="match status" value="1"/>
</dbReference>
<reference evidence="13" key="1">
    <citation type="submission" date="2020-09" db="EMBL/GenBank/DDBJ databases">
        <title>Genome-Enabled Discovery of Anthraquinone Biosynthesis in Senna tora.</title>
        <authorList>
            <person name="Kang S.-H."/>
            <person name="Pandey R.P."/>
            <person name="Lee C.-M."/>
            <person name="Sim J.-S."/>
            <person name="Jeong J.-T."/>
            <person name="Choi B.-S."/>
            <person name="Jung M."/>
            <person name="Ginzburg D."/>
            <person name="Zhao K."/>
            <person name="Won S.Y."/>
            <person name="Oh T.-J."/>
            <person name="Yu Y."/>
            <person name="Kim N.-H."/>
            <person name="Lee O.R."/>
            <person name="Lee T.-H."/>
            <person name="Bashyal P."/>
            <person name="Kim T.-S."/>
            <person name="Lee W.-H."/>
            <person name="Kawkins C."/>
            <person name="Kim C.-K."/>
            <person name="Kim J.S."/>
            <person name="Ahn B.O."/>
            <person name="Rhee S.Y."/>
            <person name="Sohng J.K."/>
        </authorList>
    </citation>
    <scope>NUCLEOTIDE SEQUENCE</scope>
    <source>
        <tissue evidence="13">Leaf</tissue>
    </source>
</reference>
<evidence type="ECO:0000256" key="8">
    <source>
        <dbReference type="ARBA" id="ARBA00023242"/>
    </source>
</evidence>
<evidence type="ECO:0000256" key="9">
    <source>
        <dbReference type="RuleBase" id="RU004020"/>
    </source>
</evidence>
<feature type="region of interest" description="Disordered" evidence="11">
    <location>
        <begin position="425"/>
        <end position="456"/>
    </location>
</feature>
<dbReference type="OrthoDB" id="60033at2759"/>
<keyword evidence="6" id="KW-0238">DNA-binding</keyword>
<name>A0A834W3F2_9FABA</name>
<dbReference type="InterPro" id="IPR036388">
    <property type="entry name" value="WH-like_DNA-bd_sf"/>
</dbReference>
<evidence type="ECO:0000256" key="10">
    <source>
        <dbReference type="SAM" id="Coils"/>
    </source>
</evidence>
<evidence type="ECO:0000256" key="5">
    <source>
        <dbReference type="ARBA" id="ARBA00023016"/>
    </source>
</evidence>
<evidence type="ECO:0000256" key="7">
    <source>
        <dbReference type="ARBA" id="ARBA00023163"/>
    </source>
</evidence>
<accession>A0A834W3F2</accession>
<evidence type="ECO:0000256" key="6">
    <source>
        <dbReference type="ARBA" id="ARBA00023125"/>
    </source>
</evidence>
<evidence type="ECO:0000256" key="4">
    <source>
        <dbReference type="ARBA" id="ARBA00023015"/>
    </source>
</evidence>
<protein>
    <submittedName>
        <fullName evidence="13">Heat stress transcription factor A-3</fullName>
    </submittedName>
</protein>
<dbReference type="InterPro" id="IPR000232">
    <property type="entry name" value="HSF_DNA-bd"/>
</dbReference>
<dbReference type="GO" id="GO:0000978">
    <property type="term" value="F:RNA polymerase II cis-regulatory region sequence-specific DNA binding"/>
    <property type="evidence" value="ECO:0007669"/>
    <property type="project" value="TreeGrafter"/>
</dbReference>
<keyword evidence="7" id="KW-0804">Transcription</keyword>
<comment type="similarity">
    <text evidence="9">Belongs to the HSF family.</text>
</comment>
<evidence type="ECO:0000313" key="13">
    <source>
        <dbReference type="EMBL" id="KAF7804336.1"/>
    </source>
</evidence>
<dbReference type="GO" id="GO:0005634">
    <property type="term" value="C:nucleus"/>
    <property type="evidence" value="ECO:0007669"/>
    <property type="project" value="UniProtKB-SubCell"/>
</dbReference>
<dbReference type="GO" id="GO:0003700">
    <property type="term" value="F:DNA-binding transcription factor activity"/>
    <property type="evidence" value="ECO:0007669"/>
    <property type="project" value="InterPro"/>
</dbReference>
<dbReference type="AlphaFoldDB" id="A0A834W3F2"/>
<feature type="coiled-coil region" evidence="10">
    <location>
        <begin position="306"/>
        <end position="333"/>
    </location>
</feature>
<dbReference type="PRINTS" id="PR00056">
    <property type="entry name" value="HSFDOMAIN"/>
</dbReference>
<keyword evidence="3" id="KW-0597">Phosphoprotein</keyword>
<dbReference type="InterPro" id="IPR036390">
    <property type="entry name" value="WH_DNA-bd_sf"/>
</dbReference>
<comment type="caution">
    <text evidence="13">The sequence shown here is derived from an EMBL/GenBank/DDBJ whole genome shotgun (WGS) entry which is preliminary data.</text>
</comment>
<keyword evidence="8" id="KW-0539">Nucleus</keyword>
<dbReference type="SUPFAM" id="SSF46785">
    <property type="entry name" value="Winged helix' DNA-binding domain"/>
    <property type="match status" value="1"/>
</dbReference>
<keyword evidence="10" id="KW-0175">Coiled coil</keyword>
<dbReference type="FunFam" id="1.10.10.10:FF:000037">
    <property type="entry name" value="Heat stress transcription factor B-4"/>
    <property type="match status" value="1"/>
</dbReference>
<evidence type="ECO:0000259" key="12">
    <source>
        <dbReference type="SMART" id="SM00415"/>
    </source>
</evidence>
<comment type="subcellular location">
    <subcellularLocation>
        <location evidence="1">Nucleus</location>
    </subcellularLocation>
</comment>